<evidence type="ECO:0000259" key="13">
    <source>
        <dbReference type="Pfam" id="PF20658"/>
    </source>
</evidence>
<feature type="binding site" evidence="10">
    <location>
        <position position="306"/>
    </location>
    <ligand>
        <name>acetyl-CoA</name>
        <dbReference type="ChEBI" id="CHEBI:57288"/>
    </ligand>
</feature>
<dbReference type="NCBIfam" id="NF002825">
    <property type="entry name" value="PRK02999.1"/>
    <property type="match status" value="1"/>
</dbReference>
<keyword evidence="8 10" id="KW-0558">Oxidation</keyword>
<dbReference type="PANTHER" id="PTHR42739">
    <property type="entry name" value="MALATE SYNTHASE G"/>
    <property type="match status" value="1"/>
</dbReference>
<evidence type="ECO:0000256" key="4">
    <source>
        <dbReference type="ARBA" id="ARBA00022532"/>
    </source>
</evidence>
<comment type="cofactor">
    <cofactor evidence="1 10">
        <name>Mg(2+)</name>
        <dbReference type="ChEBI" id="CHEBI:18420"/>
    </cofactor>
</comment>
<evidence type="ECO:0000256" key="2">
    <source>
        <dbReference type="ARBA" id="ARBA00022435"/>
    </source>
</evidence>
<accession>A0ABP9KHR2</accession>
<dbReference type="InterPro" id="IPR048357">
    <property type="entry name" value="MSG_insertion"/>
</dbReference>
<evidence type="ECO:0000256" key="7">
    <source>
        <dbReference type="ARBA" id="ARBA00022842"/>
    </source>
</evidence>
<keyword evidence="16" id="KW-1185">Reference proteome</keyword>
<feature type="binding site" evidence="10">
    <location>
        <begin position="450"/>
        <end position="453"/>
    </location>
    <ligand>
        <name>glyoxylate</name>
        <dbReference type="ChEBI" id="CHEBI:36655"/>
    </ligand>
</feature>
<keyword evidence="7 10" id="KW-0460">Magnesium</keyword>
<sequence length="716" mass="77598">MTTASLRQQRQGDATTLRAGTVQRAGLAVDPVLADFIELEALPGTGIEAEDFWSGLADLADRFTPQNRDLLARRELLQGQIDDWHRANPDAGIGVPPRTLRGMDYLVPEPEPFTIGTANVDPEIATIAGPQLVVPALNARFVLNAVNARWGSLYDALYGTDALDGTTPRGAEYDAQRGAKVIAWAKAFLDHAIPLAEGTWSEWTGGVPALANPDQLVGTIGDNFILKHNGLYIEIVIDDRHPIGSHDPAGIADVRLESALSTIVDLEDSVAAVDAEDKVAGYRNWLGALRGDLVASFSKGDEKVVRTANPDRTYRDMHGDERSLRSRSLLLVRNVGHLMTNPAVHLPDGSEIFEGLLDAAVTGLIGLHDLKGLGRLGNSAAGSIYIVKPKMHGPEECAFADSLFAAVEDMLGLDRNTIKIGVMDEERRTSANLAACIHAVKDRVFFINTGFLDRTGDEIHTSMLAGPMQRKSDIKKAEWIAAYEDRNVQIGLACGFAGRAQIGKGMWAAPDRMQAMLAEKIGHPLSGASTAWVPSPTAATLHAVHYHRCDVAERQRARASERIIPVEKLLTGPLAEDANWSAEEIASELDNNVQGILGYMVRWVDAGIGCSKVPDINDVGLMEDRATLRISSQHIANWLHHGIVSRLMMDDALHRMAAKVDAQNAGDPSYRPMAGNERNSIALNAARELIVAGTKQPSGYTEPVLHRARALAKQQR</sequence>
<feature type="modified residue" description="Cysteine sulfenic acid (-SOH)" evidence="10">
    <location>
        <position position="610"/>
    </location>
</feature>
<dbReference type="SUPFAM" id="SSF51645">
    <property type="entry name" value="Malate synthase G"/>
    <property type="match status" value="1"/>
</dbReference>
<dbReference type="Pfam" id="PF20659">
    <property type="entry name" value="MS_C"/>
    <property type="match status" value="1"/>
</dbReference>
<keyword evidence="4 10" id="KW-0816">Tricarboxylic acid cycle</keyword>
<feature type="binding site" evidence="10">
    <location>
        <begin position="140"/>
        <end position="141"/>
    </location>
    <ligand>
        <name>acetyl-CoA</name>
        <dbReference type="ChEBI" id="CHEBI:57288"/>
    </ligand>
</feature>
<dbReference type="Pfam" id="PF20656">
    <property type="entry name" value="MS_N"/>
    <property type="match status" value="1"/>
</dbReference>
<comment type="subunit">
    <text evidence="10">Monomer.</text>
</comment>
<dbReference type="RefSeq" id="WP_346033461.1">
    <property type="nucleotide sequence ID" value="NZ_BAABHV010000021.1"/>
</dbReference>
<dbReference type="PANTHER" id="PTHR42739:SF1">
    <property type="entry name" value="MALATE SYNTHASE G"/>
    <property type="match status" value="1"/>
</dbReference>
<evidence type="ECO:0000259" key="11">
    <source>
        <dbReference type="Pfam" id="PF01274"/>
    </source>
</evidence>
<feature type="domain" description="Malate synthase TIM barrel" evidence="11">
    <location>
        <begin position="330"/>
        <end position="558"/>
    </location>
</feature>
<protein>
    <recommendedName>
        <fullName evidence="10">Malate synthase G</fullName>
        <ecNumber evidence="10">2.3.3.9</ecNumber>
    </recommendedName>
</protein>
<feature type="binding site" evidence="10">
    <location>
        <position position="269"/>
    </location>
    <ligand>
        <name>acetyl-CoA</name>
        <dbReference type="ChEBI" id="CHEBI:57288"/>
    </ligand>
</feature>
<feature type="active site" description="Proton donor" evidence="10">
    <location>
        <position position="624"/>
    </location>
</feature>
<reference evidence="16" key="1">
    <citation type="journal article" date="2019" name="Int. J. Syst. Evol. Microbiol.">
        <title>The Global Catalogue of Microorganisms (GCM) 10K type strain sequencing project: providing services to taxonomists for standard genome sequencing and annotation.</title>
        <authorList>
            <consortium name="The Broad Institute Genomics Platform"/>
            <consortium name="The Broad Institute Genome Sequencing Center for Infectious Disease"/>
            <person name="Wu L."/>
            <person name="Ma J."/>
        </authorList>
    </citation>
    <scope>NUCLEOTIDE SEQUENCE [LARGE SCALE GENOMIC DNA]</scope>
    <source>
        <strain evidence="16">JCM 18014</strain>
    </source>
</reference>
<feature type="active site" description="Proton acceptor" evidence="10">
    <location>
        <position position="333"/>
    </location>
</feature>
<evidence type="ECO:0000256" key="10">
    <source>
        <dbReference type="HAMAP-Rule" id="MF_00641"/>
    </source>
</evidence>
<evidence type="ECO:0000313" key="15">
    <source>
        <dbReference type="EMBL" id="GAA5059137.1"/>
    </source>
</evidence>
<comment type="subcellular location">
    <subcellularLocation>
        <location evidence="10">Cytoplasm</location>
    </subcellularLocation>
</comment>
<dbReference type="InterPro" id="IPR011076">
    <property type="entry name" value="Malate_synth_sf"/>
</dbReference>
<feature type="binding site" evidence="10">
    <location>
        <position position="425"/>
    </location>
    <ligand>
        <name>Mg(2+)</name>
        <dbReference type="ChEBI" id="CHEBI:18420"/>
    </ligand>
</feature>
<evidence type="ECO:0000313" key="16">
    <source>
        <dbReference type="Proteomes" id="UP001500518"/>
    </source>
</evidence>
<keyword evidence="5 10" id="KW-0808">Transferase</keyword>
<feature type="domain" description="Malate synthase G alpha-beta insertion" evidence="13">
    <location>
        <begin position="173"/>
        <end position="204"/>
    </location>
</feature>
<dbReference type="EC" id="2.3.3.9" evidence="10"/>
<evidence type="ECO:0000256" key="5">
    <source>
        <dbReference type="ARBA" id="ARBA00022679"/>
    </source>
</evidence>
<comment type="similarity">
    <text evidence="10">Belongs to the malate synthase family. GlcB subfamily.</text>
</comment>
<feature type="domain" description="Malate synthase N-terminal" evidence="12">
    <location>
        <begin position="33"/>
        <end position="90"/>
    </location>
</feature>
<feature type="binding site" evidence="10">
    <location>
        <position position="534"/>
    </location>
    <ligand>
        <name>acetyl-CoA</name>
        <dbReference type="ChEBI" id="CHEBI:57288"/>
    </ligand>
</feature>
<feature type="binding site" evidence="10">
    <location>
        <position position="133"/>
    </location>
    <ligand>
        <name>acetyl-CoA</name>
        <dbReference type="ChEBI" id="CHEBI:57288"/>
    </ligand>
</feature>
<dbReference type="InterPro" id="IPR046363">
    <property type="entry name" value="MS_N_TIM-barrel_dom"/>
</dbReference>
<dbReference type="Gene3D" id="3.20.20.360">
    <property type="entry name" value="Malate synthase, domain 3"/>
    <property type="match status" value="2"/>
</dbReference>
<feature type="domain" description="Malate synthase C-terminal" evidence="14">
    <location>
        <begin position="584"/>
        <end position="663"/>
    </location>
</feature>
<evidence type="ECO:0000256" key="6">
    <source>
        <dbReference type="ARBA" id="ARBA00022723"/>
    </source>
</evidence>
<dbReference type="Gene3D" id="1.20.1220.12">
    <property type="entry name" value="Malate synthase, domain III"/>
    <property type="match status" value="1"/>
</dbReference>
<comment type="caution">
    <text evidence="10">Lacks conserved residue(s) required for the propagation of feature annotation.</text>
</comment>
<dbReference type="Pfam" id="PF20658">
    <property type="entry name" value="MSG_insertion"/>
    <property type="match status" value="1"/>
</dbReference>
<dbReference type="InterPro" id="IPR044856">
    <property type="entry name" value="Malate_synth_C_sf"/>
</dbReference>
<keyword evidence="3 10" id="KW-0963">Cytoplasm</keyword>
<keyword evidence="2 10" id="KW-0329">Glyoxylate bypass</keyword>
<name>A0ABP9KHR2_9SPHN</name>
<dbReference type="InterPro" id="IPR048355">
    <property type="entry name" value="MS_C"/>
</dbReference>
<proteinExistence type="inferred from homology"/>
<dbReference type="InterPro" id="IPR001465">
    <property type="entry name" value="Malate_synthase_TIM"/>
</dbReference>
<dbReference type="InterPro" id="IPR048356">
    <property type="entry name" value="MS_N"/>
</dbReference>
<feature type="binding site" evidence="10">
    <location>
        <position position="453"/>
    </location>
    <ligand>
        <name>Mg(2+)</name>
        <dbReference type="ChEBI" id="CHEBI:18420"/>
    </ligand>
</feature>
<comment type="pathway">
    <text evidence="10">Carbohydrate metabolism; glyoxylate cycle; (S)-malate from isocitrate: step 2/2.</text>
</comment>
<evidence type="ECO:0000256" key="3">
    <source>
        <dbReference type="ARBA" id="ARBA00022490"/>
    </source>
</evidence>
<organism evidence="15 16">
    <name type="scientific">Erythrobacter westpacificensis</name>
    <dbReference type="NCBI Taxonomy" id="1055231"/>
    <lineage>
        <taxon>Bacteria</taxon>
        <taxon>Pseudomonadati</taxon>
        <taxon>Pseudomonadota</taxon>
        <taxon>Alphaproteobacteria</taxon>
        <taxon>Sphingomonadales</taxon>
        <taxon>Erythrobacteraceae</taxon>
        <taxon>Erythrobacter/Porphyrobacter group</taxon>
        <taxon>Erythrobacter</taxon>
    </lineage>
</organism>
<dbReference type="InterPro" id="IPR006253">
    <property type="entry name" value="Malate_synthG"/>
</dbReference>
<feature type="binding site" evidence="10">
    <location>
        <position position="333"/>
    </location>
    <ligand>
        <name>glyoxylate</name>
        <dbReference type="ChEBI" id="CHEBI:36655"/>
    </ligand>
</feature>
<evidence type="ECO:0000256" key="8">
    <source>
        <dbReference type="ARBA" id="ARBA00023097"/>
    </source>
</evidence>
<feature type="binding site" evidence="10">
    <location>
        <position position="425"/>
    </location>
    <ligand>
        <name>glyoxylate</name>
        <dbReference type="ChEBI" id="CHEBI:36655"/>
    </ligand>
</feature>
<comment type="function">
    <text evidence="10">Involved in the glycolate utilization. Catalyzes the condensation and subsequent hydrolysis of acetyl-coenzyme A (acetyl-CoA) and glyoxylate to form malate and CoA.</text>
</comment>
<comment type="caution">
    <text evidence="15">The sequence shown here is derived from an EMBL/GenBank/DDBJ whole genome shotgun (WGS) entry which is preliminary data.</text>
</comment>
<dbReference type="EMBL" id="BAABHV010000021">
    <property type="protein sequence ID" value="GAA5059137.1"/>
    <property type="molecule type" value="Genomic_DNA"/>
</dbReference>
<gene>
    <name evidence="10" type="primary">glcB</name>
    <name evidence="15" type="ORF">GCM10023208_26110</name>
</gene>
<dbReference type="Proteomes" id="UP001500518">
    <property type="component" value="Unassembled WGS sequence"/>
</dbReference>
<dbReference type="Pfam" id="PF01274">
    <property type="entry name" value="MS_TIM-barrel"/>
    <property type="match status" value="1"/>
</dbReference>
<comment type="catalytic activity">
    <reaction evidence="9 10">
        <text>glyoxylate + acetyl-CoA + H2O = (S)-malate + CoA + H(+)</text>
        <dbReference type="Rhea" id="RHEA:18181"/>
        <dbReference type="ChEBI" id="CHEBI:15377"/>
        <dbReference type="ChEBI" id="CHEBI:15378"/>
        <dbReference type="ChEBI" id="CHEBI:15589"/>
        <dbReference type="ChEBI" id="CHEBI:36655"/>
        <dbReference type="ChEBI" id="CHEBI:57287"/>
        <dbReference type="ChEBI" id="CHEBI:57288"/>
        <dbReference type="EC" id="2.3.3.9"/>
    </reaction>
</comment>
<evidence type="ECO:0000259" key="14">
    <source>
        <dbReference type="Pfam" id="PF20659"/>
    </source>
</evidence>
<dbReference type="HAMAP" id="MF_00641">
    <property type="entry name" value="Malate_synth_G"/>
    <property type="match status" value="1"/>
</dbReference>
<evidence type="ECO:0000256" key="9">
    <source>
        <dbReference type="ARBA" id="ARBA00047918"/>
    </source>
</evidence>
<evidence type="ECO:0000259" key="12">
    <source>
        <dbReference type="Pfam" id="PF20656"/>
    </source>
</evidence>
<evidence type="ECO:0000256" key="1">
    <source>
        <dbReference type="ARBA" id="ARBA00001946"/>
    </source>
</evidence>
<keyword evidence="6 10" id="KW-0479">Metal-binding</keyword>